<dbReference type="AlphaFoldDB" id="A0A6J2XSV9"/>
<dbReference type="GeneID" id="115881310"/>
<evidence type="ECO:0000313" key="3">
    <source>
        <dbReference type="RefSeq" id="XP_030754598.1"/>
    </source>
</evidence>
<feature type="region of interest" description="Disordered" evidence="1">
    <location>
        <begin position="1"/>
        <end position="54"/>
    </location>
</feature>
<evidence type="ECO:0000256" key="1">
    <source>
        <dbReference type="SAM" id="MobiDB-lite"/>
    </source>
</evidence>
<accession>A0A6J2XSV9</accession>
<keyword evidence="2" id="KW-1185">Reference proteome</keyword>
<reference evidence="3" key="1">
    <citation type="submission" date="2025-08" db="UniProtKB">
        <authorList>
            <consortium name="RefSeq"/>
        </authorList>
    </citation>
    <scope>IDENTIFICATION</scope>
    <source>
        <tissue evidence="3">Gonads</tissue>
    </source>
</reference>
<organism evidence="2 3">
    <name type="scientific">Sitophilus oryzae</name>
    <name type="common">Rice weevil</name>
    <name type="synonym">Curculio oryzae</name>
    <dbReference type="NCBI Taxonomy" id="7048"/>
    <lineage>
        <taxon>Eukaryota</taxon>
        <taxon>Metazoa</taxon>
        <taxon>Ecdysozoa</taxon>
        <taxon>Arthropoda</taxon>
        <taxon>Hexapoda</taxon>
        <taxon>Insecta</taxon>
        <taxon>Pterygota</taxon>
        <taxon>Neoptera</taxon>
        <taxon>Endopterygota</taxon>
        <taxon>Coleoptera</taxon>
        <taxon>Polyphaga</taxon>
        <taxon>Cucujiformia</taxon>
        <taxon>Curculionidae</taxon>
        <taxon>Dryophthorinae</taxon>
        <taxon>Sitophilus</taxon>
    </lineage>
</organism>
<dbReference type="RefSeq" id="XP_030754598.1">
    <property type="nucleotide sequence ID" value="XM_030898738.1"/>
</dbReference>
<sequence>MRRSSVARLQSQTSEPVIVVEDQENEEEAQKSSSQHSSEDESPSMNPYLLSPFARDIRKHSLPTPQCSGITASQIRRLSDRGGETGPGPRQAEFLATLSQAPQVSPGGRRHSVVTISKVPTTIFGRNRRESVAAFPSSGFPPRILPNRRESIACPPSTERGSVHNLQLDIMDDIVQARKVRMKVWNTSSEKLCEVQPLDEPSGSVQRYTNSGRRFSDFVGTTLPPIVSSSKRRASELPPFPPAIATSKIKSGIVCTNTDLISILSSLSTSATEINQWEKEVQTPPPQPTTARAGKTTEEQTHKPHKSSSRSNSFDVSVLQDSTSKDAEHSKQFPSLSNWFTKRHQPKAQETSGPERKLSFLENLSKKIIEKEPGRVVWDERSGSLVDPHALGSAIEVFLRQSTPDSPSAKEAHASSSNRGSKLADKFLGAASKVKANWFSKGDEDSTESCDSSLCATLKDLFVK</sequence>
<name>A0A6J2XSV9_SITOR</name>
<feature type="region of interest" description="Disordered" evidence="1">
    <location>
        <begin position="135"/>
        <end position="159"/>
    </location>
</feature>
<gene>
    <name evidence="3" type="primary">LOC115881310</name>
</gene>
<dbReference type="OrthoDB" id="7424185at2759"/>
<dbReference type="KEGG" id="soy:115881310"/>
<evidence type="ECO:0000313" key="2">
    <source>
        <dbReference type="Proteomes" id="UP000504635"/>
    </source>
</evidence>
<dbReference type="Proteomes" id="UP000504635">
    <property type="component" value="Unplaced"/>
</dbReference>
<feature type="region of interest" description="Disordered" evidence="1">
    <location>
        <begin position="277"/>
        <end position="357"/>
    </location>
</feature>
<dbReference type="InParanoid" id="A0A6J2XSV9"/>
<proteinExistence type="predicted"/>
<protein>
    <submittedName>
        <fullName evidence="3">Uncharacterized protein LOC115881310</fullName>
    </submittedName>
</protein>